<dbReference type="OrthoDB" id="5598776at2759"/>
<feature type="compositionally biased region" description="Low complexity" evidence="1">
    <location>
        <begin position="85"/>
        <end position="94"/>
    </location>
</feature>
<keyword evidence="3" id="KW-1185">Reference proteome</keyword>
<name>A0A9W7ZXR2_9FUNG</name>
<dbReference type="EMBL" id="JANBPU010000233">
    <property type="protein sequence ID" value="KAJ1913869.1"/>
    <property type="molecule type" value="Genomic_DNA"/>
</dbReference>
<feature type="compositionally biased region" description="Low complexity" evidence="1">
    <location>
        <begin position="23"/>
        <end position="38"/>
    </location>
</feature>
<sequence length="170" mass="19174">MGITSWFWKSNNNNSSDNDKDATLSSSSELISDNSLDSATTTEAKEKPKMTAREYVEKIKAEMREKEARRQAGGQIDGGNSNDNSLESILESTSTTAGAITGGKRIAKYSQKEIDEMALENCAEEEYEMLKCQNSPKTWRDQLTACEEYKRKFTKCLFKEKEKLEAKNDI</sequence>
<accession>A0A9W7ZXR2</accession>
<comment type="caution">
    <text evidence="2">The sequence shown here is derived from an EMBL/GenBank/DDBJ whole genome shotgun (WGS) entry which is preliminary data.</text>
</comment>
<reference evidence="2" key="1">
    <citation type="submission" date="2022-07" db="EMBL/GenBank/DDBJ databases">
        <title>Phylogenomic reconstructions and comparative analyses of Kickxellomycotina fungi.</title>
        <authorList>
            <person name="Reynolds N.K."/>
            <person name="Stajich J.E."/>
            <person name="Barry K."/>
            <person name="Grigoriev I.V."/>
            <person name="Crous P."/>
            <person name="Smith M.E."/>
        </authorList>
    </citation>
    <scope>NUCLEOTIDE SEQUENCE</scope>
    <source>
        <strain evidence="2">NBRC 100468</strain>
    </source>
</reference>
<protein>
    <submittedName>
        <fullName evidence="2">Uncharacterized protein</fullName>
    </submittedName>
</protein>
<dbReference type="Proteomes" id="UP001150538">
    <property type="component" value="Unassembled WGS sequence"/>
</dbReference>
<evidence type="ECO:0000313" key="3">
    <source>
        <dbReference type="Proteomes" id="UP001150538"/>
    </source>
</evidence>
<dbReference type="AlphaFoldDB" id="A0A9W7ZXR2"/>
<evidence type="ECO:0000256" key="1">
    <source>
        <dbReference type="SAM" id="MobiDB-lite"/>
    </source>
</evidence>
<proteinExistence type="predicted"/>
<gene>
    <name evidence="2" type="ORF">H4219_005027</name>
</gene>
<feature type="compositionally biased region" description="Basic and acidic residues" evidence="1">
    <location>
        <begin position="43"/>
        <end position="70"/>
    </location>
</feature>
<organism evidence="2 3">
    <name type="scientific">Mycoemilia scoparia</name>
    <dbReference type="NCBI Taxonomy" id="417184"/>
    <lineage>
        <taxon>Eukaryota</taxon>
        <taxon>Fungi</taxon>
        <taxon>Fungi incertae sedis</taxon>
        <taxon>Zoopagomycota</taxon>
        <taxon>Kickxellomycotina</taxon>
        <taxon>Kickxellomycetes</taxon>
        <taxon>Kickxellales</taxon>
        <taxon>Kickxellaceae</taxon>
        <taxon>Mycoemilia</taxon>
    </lineage>
</organism>
<feature type="region of interest" description="Disordered" evidence="1">
    <location>
        <begin position="1"/>
        <end position="94"/>
    </location>
</feature>
<evidence type="ECO:0000313" key="2">
    <source>
        <dbReference type="EMBL" id="KAJ1913869.1"/>
    </source>
</evidence>